<name>E4UTK9_ARTGP</name>
<dbReference type="GO" id="GO:0006629">
    <property type="term" value="P:lipid metabolic process"/>
    <property type="evidence" value="ECO:0007669"/>
    <property type="project" value="InterPro"/>
</dbReference>
<comment type="pathway">
    <text evidence="2">Secondary metabolite biosynthesis.</text>
</comment>
<dbReference type="Proteomes" id="UP000002669">
    <property type="component" value="Unassembled WGS sequence"/>
</dbReference>
<dbReference type="Pfam" id="PF13813">
    <property type="entry name" value="MBOAT_2"/>
    <property type="match status" value="1"/>
</dbReference>
<sequence length="541" mass="62049">MDTSYIDTVKTLLQRRSEVFADGIKSGEFQPLVFPRDFASFFIVVFALLIKWPRNGPVKYIKYLLYFYSVYLNIRVIVLCRSLLVLGGYGVGLIFSWLSIWGASLLLFNDVQGTYKRIERSFVPFHTLKQDSLQAQSVKHGRNRAGLEDPQAQYNVSNGRANGTAVCTDLKIVPRFKWQGYPEALGHRFTWVFDILFSHRGPHWNWRPRDFPRLPKHVQLQLAHGEDAELNGDLLREGENTKGKLVVSLYMSLVYFLCLDLLKVISTWDRYFLGHLNYPPPSLLAFCGRLAPIIAYLSRLAISGAAIYFAVLFPTTICATVFLAISQTSFRFKTRIPFEAPFLYPPYFGDMWAPILDGGLVGFWGTFWHKHFRAGFLAPGNWIKSKLMSMYPGREWPPLMFWSLQVIISFTLSGIVHCSGSYTQMASTKPFNQFLFFTLQIVGVFIQVSIEKLSKRVMPFKVPLWLKRLSKGTFVLVWMACVSPLLCDDFTAGGVWIEEPIPYSPIRAMGFAKGTGGAVRWQAEPLRWWKGERWWERGIIL</sequence>
<dbReference type="InterPro" id="IPR044851">
    <property type="entry name" value="Wax_synthase"/>
</dbReference>
<gene>
    <name evidence="10" type="ORF">MGYG_03723</name>
</gene>
<dbReference type="OMA" id="WWGRRWH"/>
<evidence type="ECO:0000256" key="1">
    <source>
        <dbReference type="ARBA" id="ARBA00004141"/>
    </source>
</evidence>
<evidence type="ECO:0000256" key="6">
    <source>
        <dbReference type="ARBA" id="ARBA00022989"/>
    </source>
</evidence>
<keyword evidence="5 8" id="KW-0812">Transmembrane</keyword>
<feature type="domain" description="Wax synthase" evidence="9">
    <location>
        <begin position="344"/>
        <end position="439"/>
    </location>
</feature>
<feature type="transmembrane region" description="Helical" evidence="8">
    <location>
        <begin position="33"/>
        <end position="52"/>
    </location>
</feature>
<keyword evidence="11" id="KW-1185">Reference proteome</keyword>
<feature type="transmembrane region" description="Helical" evidence="8">
    <location>
        <begin position="351"/>
        <end position="368"/>
    </location>
</feature>
<accession>E4UTK9</accession>
<dbReference type="GeneID" id="10028829"/>
<dbReference type="RefSeq" id="XP_003173548.1">
    <property type="nucleotide sequence ID" value="XM_003173500.1"/>
</dbReference>
<feature type="transmembrane region" description="Helical" evidence="8">
    <location>
        <begin position="305"/>
        <end position="325"/>
    </location>
</feature>
<keyword evidence="6 8" id="KW-1133">Transmembrane helix</keyword>
<feature type="transmembrane region" description="Helical" evidence="8">
    <location>
        <begin position="245"/>
        <end position="266"/>
    </location>
</feature>
<dbReference type="eggNOG" id="ENOG502SAIV">
    <property type="taxonomic scope" value="Eukaryota"/>
</dbReference>
<evidence type="ECO:0000256" key="3">
    <source>
        <dbReference type="ARBA" id="ARBA00007282"/>
    </source>
</evidence>
<dbReference type="InterPro" id="IPR032805">
    <property type="entry name" value="Wax_synthase_dom"/>
</dbReference>
<evidence type="ECO:0000313" key="10">
    <source>
        <dbReference type="EMBL" id="EFR00718.1"/>
    </source>
</evidence>
<organism evidence="11">
    <name type="scientific">Arthroderma gypseum (strain ATCC MYA-4604 / CBS 118893)</name>
    <name type="common">Microsporum gypseum</name>
    <dbReference type="NCBI Taxonomy" id="535722"/>
    <lineage>
        <taxon>Eukaryota</taxon>
        <taxon>Fungi</taxon>
        <taxon>Dikarya</taxon>
        <taxon>Ascomycota</taxon>
        <taxon>Pezizomycotina</taxon>
        <taxon>Eurotiomycetes</taxon>
        <taxon>Eurotiomycetidae</taxon>
        <taxon>Onygenales</taxon>
        <taxon>Arthrodermataceae</taxon>
        <taxon>Nannizzia</taxon>
    </lineage>
</organism>
<keyword evidence="7 8" id="KW-0472">Membrane</keyword>
<keyword evidence="4" id="KW-0808">Transferase</keyword>
<comment type="similarity">
    <text evidence="3">Belongs to the wax synthase family.</text>
</comment>
<dbReference type="AlphaFoldDB" id="E4UTK9"/>
<dbReference type="GO" id="GO:0016020">
    <property type="term" value="C:membrane"/>
    <property type="evidence" value="ECO:0007669"/>
    <property type="project" value="UniProtKB-SubCell"/>
</dbReference>
<dbReference type="HOGENOM" id="CLU_021051_2_0_1"/>
<dbReference type="GO" id="GO:0008374">
    <property type="term" value="F:O-acyltransferase activity"/>
    <property type="evidence" value="ECO:0007669"/>
    <property type="project" value="InterPro"/>
</dbReference>
<dbReference type="VEuPathDB" id="FungiDB:MGYG_03723"/>
<dbReference type="EMBL" id="DS989824">
    <property type="protein sequence ID" value="EFR00718.1"/>
    <property type="molecule type" value="Genomic_DNA"/>
</dbReference>
<evidence type="ECO:0000256" key="4">
    <source>
        <dbReference type="ARBA" id="ARBA00022679"/>
    </source>
</evidence>
<evidence type="ECO:0000256" key="7">
    <source>
        <dbReference type="ARBA" id="ARBA00023136"/>
    </source>
</evidence>
<protein>
    <recommendedName>
        <fullName evidence="9">Wax synthase domain-containing protein</fullName>
    </recommendedName>
</protein>
<evidence type="ECO:0000256" key="2">
    <source>
        <dbReference type="ARBA" id="ARBA00005179"/>
    </source>
</evidence>
<evidence type="ECO:0000256" key="5">
    <source>
        <dbReference type="ARBA" id="ARBA00022692"/>
    </source>
</evidence>
<evidence type="ECO:0000256" key="8">
    <source>
        <dbReference type="SAM" id="Phobius"/>
    </source>
</evidence>
<dbReference type="InParanoid" id="E4UTK9"/>
<comment type="subcellular location">
    <subcellularLocation>
        <location evidence="1">Membrane</location>
        <topology evidence="1">Multi-pass membrane protein</topology>
    </subcellularLocation>
</comment>
<dbReference type="STRING" id="535722.E4UTK9"/>
<feature type="transmembrane region" description="Helical" evidence="8">
    <location>
        <begin position="64"/>
        <end position="84"/>
    </location>
</feature>
<feature type="transmembrane region" description="Helical" evidence="8">
    <location>
        <begin position="90"/>
        <end position="108"/>
    </location>
</feature>
<dbReference type="PANTHER" id="PTHR31595:SF57">
    <property type="entry name" value="OS04G0481900 PROTEIN"/>
    <property type="match status" value="1"/>
</dbReference>
<proteinExistence type="inferred from homology"/>
<feature type="transmembrane region" description="Helical" evidence="8">
    <location>
        <begin position="434"/>
        <end position="453"/>
    </location>
</feature>
<evidence type="ECO:0000313" key="11">
    <source>
        <dbReference type="Proteomes" id="UP000002669"/>
    </source>
</evidence>
<dbReference type="PANTHER" id="PTHR31595">
    <property type="entry name" value="LONG-CHAIN-ALCOHOL O-FATTY-ACYLTRANSFERASE 3-RELATED"/>
    <property type="match status" value="1"/>
</dbReference>
<evidence type="ECO:0000259" key="9">
    <source>
        <dbReference type="Pfam" id="PF13813"/>
    </source>
</evidence>
<feature type="transmembrane region" description="Helical" evidence="8">
    <location>
        <begin position="399"/>
        <end position="422"/>
    </location>
</feature>
<reference evidence="11" key="1">
    <citation type="journal article" date="2012" name="MBio">
        <title>Comparative genome analysis of Trichophyton rubrum and related dermatophytes reveals candidate genes involved in infection.</title>
        <authorList>
            <person name="Martinez D.A."/>
            <person name="Oliver B.G."/>
            <person name="Graeser Y."/>
            <person name="Goldberg J.M."/>
            <person name="Li W."/>
            <person name="Martinez-Rossi N.M."/>
            <person name="Monod M."/>
            <person name="Shelest E."/>
            <person name="Barton R.C."/>
            <person name="Birch E."/>
            <person name="Brakhage A.A."/>
            <person name="Chen Z."/>
            <person name="Gurr S.J."/>
            <person name="Heiman D."/>
            <person name="Heitman J."/>
            <person name="Kosti I."/>
            <person name="Rossi A."/>
            <person name="Saif S."/>
            <person name="Samalova M."/>
            <person name="Saunders C.W."/>
            <person name="Shea T."/>
            <person name="Summerbell R.C."/>
            <person name="Xu J."/>
            <person name="Young S."/>
            <person name="Zeng Q."/>
            <person name="Birren B.W."/>
            <person name="Cuomo C.A."/>
            <person name="White T.C."/>
        </authorList>
    </citation>
    <scope>NUCLEOTIDE SEQUENCE [LARGE SCALE GENOMIC DNA]</scope>
    <source>
        <strain evidence="11">ATCC MYA-4604 / CBS 118893</strain>
    </source>
</reference>
<dbReference type="OrthoDB" id="2796277at2759"/>